<comment type="caution">
    <text evidence="2">The sequence shown here is derived from an EMBL/GenBank/DDBJ whole genome shotgun (WGS) entry which is preliminary data.</text>
</comment>
<evidence type="ECO:0000256" key="1">
    <source>
        <dbReference type="SAM" id="MobiDB-lite"/>
    </source>
</evidence>
<feature type="compositionally biased region" description="Low complexity" evidence="1">
    <location>
        <begin position="33"/>
        <end position="45"/>
    </location>
</feature>
<reference evidence="2" key="1">
    <citation type="submission" date="2019-12" db="EMBL/GenBank/DDBJ databases">
        <title>Genome sequencing and annotation of Brassica cretica.</title>
        <authorList>
            <person name="Studholme D.J."/>
            <person name="Sarris P."/>
        </authorList>
    </citation>
    <scope>NUCLEOTIDE SEQUENCE</scope>
    <source>
        <strain evidence="2">PFS-109/04</strain>
        <tissue evidence="2">Leaf</tissue>
    </source>
</reference>
<feature type="compositionally biased region" description="Basic and acidic residues" evidence="1">
    <location>
        <begin position="83"/>
        <end position="94"/>
    </location>
</feature>
<protein>
    <submittedName>
        <fullName evidence="2">Uncharacterized protein</fullName>
    </submittedName>
</protein>
<feature type="region of interest" description="Disordered" evidence="1">
    <location>
        <begin position="33"/>
        <end position="94"/>
    </location>
</feature>
<organism evidence="2 3">
    <name type="scientific">Brassica cretica</name>
    <name type="common">Mustard</name>
    <dbReference type="NCBI Taxonomy" id="69181"/>
    <lineage>
        <taxon>Eukaryota</taxon>
        <taxon>Viridiplantae</taxon>
        <taxon>Streptophyta</taxon>
        <taxon>Embryophyta</taxon>
        <taxon>Tracheophyta</taxon>
        <taxon>Spermatophyta</taxon>
        <taxon>Magnoliopsida</taxon>
        <taxon>eudicotyledons</taxon>
        <taxon>Gunneridae</taxon>
        <taxon>Pentapetalae</taxon>
        <taxon>rosids</taxon>
        <taxon>malvids</taxon>
        <taxon>Brassicales</taxon>
        <taxon>Brassicaceae</taxon>
        <taxon>Brassiceae</taxon>
        <taxon>Brassica</taxon>
    </lineage>
</organism>
<proteinExistence type="predicted"/>
<sequence>MTNDNNTTIDTTNVTPTPLNVVATDAIVTTAGTITASTAATTTTTLPVDPLKSEADQASQRRNPKQPSHQARIRAQPLSFEDATAHPEPKGCCS</sequence>
<gene>
    <name evidence="2" type="ORF">F2Q69_00052770</name>
</gene>
<name>A0A8S9MWA2_BRACR</name>
<feature type="compositionally biased region" description="Polar residues" evidence="1">
    <location>
        <begin position="56"/>
        <end position="69"/>
    </location>
</feature>
<dbReference type="AlphaFoldDB" id="A0A8S9MWA2"/>
<accession>A0A8S9MWA2</accession>
<dbReference type="EMBL" id="QGKX02002183">
    <property type="protein sequence ID" value="KAF3487073.1"/>
    <property type="molecule type" value="Genomic_DNA"/>
</dbReference>
<dbReference type="Proteomes" id="UP000712600">
    <property type="component" value="Unassembled WGS sequence"/>
</dbReference>
<evidence type="ECO:0000313" key="2">
    <source>
        <dbReference type="EMBL" id="KAF3487073.1"/>
    </source>
</evidence>
<evidence type="ECO:0000313" key="3">
    <source>
        <dbReference type="Proteomes" id="UP000712600"/>
    </source>
</evidence>